<keyword evidence="4" id="KW-0808">Transferase</keyword>
<feature type="region of interest" description="Disordered" evidence="12">
    <location>
        <begin position="37"/>
        <end position="69"/>
    </location>
</feature>
<dbReference type="GO" id="GO:0016567">
    <property type="term" value="P:protein ubiquitination"/>
    <property type="evidence" value="ECO:0007669"/>
    <property type="project" value="TreeGrafter"/>
</dbReference>
<keyword evidence="14" id="KW-1185">Reference proteome</keyword>
<evidence type="ECO:0000256" key="2">
    <source>
        <dbReference type="ARBA" id="ARBA00004141"/>
    </source>
</evidence>
<dbReference type="SUPFAM" id="SSF57850">
    <property type="entry name" value="RING/U-box"/>
    <property type="match status" value="1"/>
</dbReference>
<evidence type="ECO:0000256" key="10">
    <source>
        <dbReference type="ARBA" id="ARBA00022989"/>
    </source>
</evidence>
<dbReference type="PANTHER" id="PTHR45977">
    <property type="entry name" value="TARGET OF ERK KINASE MPK-1"/>
    <property type="match status" value="1"/>
</dbReference>
<dbReference type="GO" id="GO:0061630">
    <property type="term" value="F:ubiquitin protein ligase activity"/>
    <property type="evidence" value="ECO:0007669"/>
    <property type="project" value="UniProtKB-EC"/>
</dbReference>
<keyword evidence="11" id="KW-0472">Membrane</keyword>
<evidence type="ECO:0000256" key="4">
    <source>
        <dbReference type="ARBA" id="ARBA00022679"/>
    </source>
</evidence>
<keyword evidence="10" id="KW-1133">Transmembrane helix</keyword>
<dbReference type="InterPro" id="IPR013083">
    <property type="entry name" value="Znf_RING/FYVE/PHD"/>
</dbReference>
<dbReference type="PANTHER" id="PTHR45977:SF21">
    <property type="entry name" value="ZINC FINGER, C3HC4 TYPE (RING FINGER) PROTEIN"/>
    <property type="match status" value="1"/>
</dbReference>
<evidence type="ECO:0000256" key="3">
    <source>
        <dbReference type="ARBA" id="ARBA00012483"/>
    </source>
</evidence>
<proteinExistence type="predicted"/>
<evidence type="ECO:0000256" key="6">
    <source>
        <dbReference type="ARBA" id="ARBA00022723"/>
    </source>
</evidence>
<comment type="caution">
    <text evidence="13">The sequence shown here is derived from an EMBL/GenBank/DDBJ whole genome shotgun (WGS) entry which is preliminary data.</text>
</comment>
<keyword evidence="5" id="KW-0812">Transmembrane</keyword>
<dbReference type="Gene3D" id="3.30.40.10">
    <property type="entry name" value="Zinc/RING finger domain, C3HC4 (zinc finger)"/>
    <property type="match status" value="1"/>
</dbReference>
<dbReference type="GO" id="GO:0006511">
    <property type="term" value="P:ubiquitin-dependent protein catabolic process"/>
    <property type="evidence" value="ECO:0007669"/>
    <property type="project" value="TreeGrafter"/>
</dbReference>
<comment type="catalytic activity">
    <reaction evidence="1">
        <text>S-ubiquitinyl-[E2 ubiquitin-conjugating enzyme]-L-cysteine + [acceptor protein]-L-lysine = [E2 ubiquitin-conjugating enzyme]-L-cysteine + N(6)-ubiquitinyl-[acceptor protein]-L-lysine.</text>
        <dbReference type="EC" id="2.3.2.27"/>
    </reaction>
</comment>
<dbReference type="GO" id="GO:0016020">
    <property type="term" value="C:membrane"/>
    <property type="evidence" value="ECO:0007669"/>
    <property type="project" value="UniProtKB-SubCell"/>
</dbReference>
<dbReference type="GO" id="GO:0008270">
    <property type="term" value="F:zinc ion binding"/>
    <property type="evidence" value="ECO:0007669"/>
    <property type="project" value="UniProtKB-KW"/>
</dbReference>
<keyword evidence="7" id="KW-0863">Zinc-finger</keyword>
<keyword evidence="9" id="KW-0862">Zinc</keyword>
<dbReference type="EMBL" id="LXQA010010393">
    <property type="protein sequence ID" value="MCH86487.1"/>
    <property type="molecule type" value="Genomic_DNA"/>
</dbReference>
<keyword evidence="8" id="KW-0833">Ubl conjugation pathway</keyword>
<evidence type="ECO:0000313" key="14">
    <source>
        <dbReference type="Proteomes" id="UP000265520"/>
    </source>
</evidence>
<protein>
    <recommendedName>
        <fullName evidence="3">RING-type E3 ubiquitin transferase</fullName>
        <ecNumber evidence="3">2.3.2.27</ecNumber>
    </recommendedName>
</protein>
<dbReference type="EC" id="2.3.2.27" evidence="3"/>
<evidence type="ECO:0000256" key="1">
    <source>
        <dbReference type="ARBA" id="ARBA00000900"/>
    </source>
</evidence>
<gene>
    <name evidence="13" type="ORF">A2U01_0007344</name>
</gene>
<evidence type="ECO:0000256" key="7">
    <source>
        <dbReference type="ARBA" id="ARBA00022771"/>
    </source>
</evidence>
<evidence type="ECO:0000256" key="9">
    <source>
        <dbReference type="ARBA" id="ARBA00022833"/>
    </source>
</evidence>
<organism evidence="13 14">
    <name type="scientific">Trifolium medium</name>
    <dbReference type="NCBI Taxonomy" id="97028"/>
    <lineage>
        <taxon>Eukaryota</taxon>
        <taxon>Viridiplantae</taxon>
        <taxon>Streptophyta</taxon>
        <taxon>Embryophyta</taxon>
        <taxon>Tracheophyta</taxon>
        <taxon>Spermatophyta</taxon>
        <taxon>Magnoliopsida</taxon>
        <taxon>eudicotyledons</taxon>
        <taxon>Gunneridae</taxon>
        <taxon>Pentapetalae</taxon>
        <taxon>rosids</taxon>
        <taxon>fabids</taxon>
        <taxon>Fabales</taxon>
        <taxon>Fabaceae</taxon>
        <taxon>Papilionoideae</taxon>
        <taxon>50 kb inversion clade</taxon>
        <taxon>NPAAA clade</taxon>
        <taxon>Hologalegina</taxon>
        <taxon>IRL clade</taxon>
        <taxon>Trifolieae</taxon>
        <taxon>Trifolium</taxon>
    </lineage>
</organism>
<accession>A0A392MG75</accession>
<evidence type="ECO:0000313" key="13">
    <source>
        <dbReference type="EMBL" id="MCH86487.1"/>
    </source>
</evidence>
<evidence type="ECO:0000256" key="12">
    <source>
        <dbReference type="SAM" id="MobiDB-lite"/>
    </source>
</evidence>
<evidence type="ECO:0000256" key="8">
    <source>
        <dbReference type="ARBA" id="ARBA00022786"/>
    </source>
</evidence>
<dbReference type="AlphaFoldDB" id="A0A392MG75"/>
<evidence type="ECO:0000256" key="11">
    <source>
        <dbReference type="ARBA" id="ARBA00023136"/>
    </source>
</evidence>
<reference evidence="13 14" key="1">
    <citation type="journal article" date="2018" name="Front. Plant Sci.">
        <title>Red Clover (Trifolium pratense) and Zigzag Clover (T. medium) - A Picture of Genomic Similarities and Differences.</title>
        <authorList>
            <person name="Dluhosova J."/>
            <person name="Istvanek J."/>
            <person name="Nedelnik J."/>
            <person name="Repkova J."/>
        </authorList>
    </citation>
    <scope>NUCLEOTIDE SEQUENCE [LARGE SCALE GENOMIC DNA]</scope>
    <source>
        <strain evidence="14">cv. 10/8</strain>
        <tissue evidence="13">Leaf</tissue>
    </source>
</reference>
<keyword evidence="6" id="KW-0479">Metal-binding</keyword>
<evidence type="ECO:0000256" key="5">
    <source>
        <dbReference type="ARBA" id="ARBA00022692"/>
    </source>
</evidence>
<feature type="non-terminal residue" evidence="13">
    <location>
        <position position="1"/>
    </location>
</feature>
<name>A0A392MG75_9FABA</name>
<comment type="subcellular location">
    <subcellularLocation>
        <location evidence="2">Membrane</location>
        <topology evidence="2">Multi-pass membrane protein</topology>
    </subcellularLocation>
</comment>
<sequence>YDTLRALEFDTASSTPSMTDEEINALPIHKYKVPGPTKDGFTGLTSSSEAAEIKQDSKGAEGSAEGPEDELTCTICLDQVMRGEIVRSLPCLHQV</sequence>
<dbReference type="Proteomes" id="UP000265520">
    <property type="component" value="Unassembled WGS sequence"/>
</dbReference>